<dbReference type="EMBL" id="JAGIOH010000001">
    <property type="protein sequence ID" value="MBP2400855.1"/>
    <property type="molecule type" value="Genomic_DNA"/>
</dbReference>
<gene>
    <name evidence="1" type="ORF">JO379_000324</name>
</gene>
<name>A0ABS4XWG0_9ACTN</name>
<proteinExistence type="predicted"/>
<evidence type="ECO:0000313" key="2">
    <source>
        <dbReference type="Proteomes" id="UP001519291"/>
    </source>
</evidence>
<protein>
    <recommendedName>
        <fullName evidence="3">Secreted protein</fullName>
    </recommendedName>
</protein>
<dbReference type="Proteomes" id="UP001519291">
    <property type="component" value="Unassembled WGS sequence"/>
</dbReference>
<reference evidence="1 2" key="1">
    <citation type="submission" date="2021-03" db="EMBL/GenBank/DDBJ databases">
        <title>Sequencing the genomes of 1000 actinobacteria strains.</title>
        <authorList>
            <person name="Klenk H.-P."/>
        </authorList>
    </citation>
    <scope>NUCLEOTIDE SEQUENCE [LARGE SCALE GENOMIC DNA]</scope>
    <source>
        <strain evidence="1 2">DSM 41480</strain>
    </source>
</reference>
<accession>A0ABS4XWG0</accession>
<comment type="caution">
    <text evidence="1">The sequence shown here is derived from an EMBL/GenBank/DDBJ whole genome shotgun (WGS) entry which is preliminary data.</text>
</comment>
<keyword evidence="2" id="KW-1185">Reference proteome</keyword>
<evidence type="ECO:0008006" key="3">
    <source>
        <dbReference type="Google" id="ProtNLM"/>
    </source>
</evidence>
<evidence type="ECO:0000313" key="1">
    <source>
        <dbReference type="EMBL" id="MBP2400855.1"/>
    </source>
</evidence>
<organism evidence="1 2">
    <name type="scientific">Streptomyces syringium</name>
    <dbReference type="NCBI Taxonomy" id="76729"/>
    <lineage>
        <taxon>Bacteria</taxon>
        <taxon>Bacillati</taxon>
        <taxon>Actinomycetota</taxon>
        <taxon>Actinomycetes</taxon>
        <taxon>Kitasatosporales</taxon>
        <taxon>Streptomycetaceae</taxon>
        <taxon>Streptomyces</taxon>
    </lineage>
</organism>
<sequence>MWETSSMANAMTPAFAVVLRMMACRPISTSLESRGVGQHRTRVVVPADEPHLEAAGHDDLTDRALGAQGRVEGVWVCSVG</sequence>